<reference evidence="2 3" key="1">
    <citation type="submission" date="2019-07" db="EMBL/GenBank/DDBJ databases">
        <title>Shewanella sp. YLB-06 whole genomic sequence.</title>
        <authorList>
            <person name="Yu L."/>
        </authorList>
    </citation>
    <scope>NUCLEOTIDE SEQUENCE [LARGE SCALE GENOMIC DNA]</scope>
    <source>
        <strain evidence="2 3">YLB-06</strain>
    </source>
</reference>
<gene>
    <name evidence="2" type="ORF">FM037_24570</name>
</gene>
<protein>
    <submittedName>
        <fullName evidence="2">Uncharacterized protein</fullName>
    </submittedName>
</protein>
<evidence type="ECO:0000313" key="3">
    <source>
        <dbReference type="Proteomes" id="UP000315947"/>
    </source>
</evidence>
<name>A0ABX5X3C7_9GAMM</name>
<feature type="chain" id="PRO_5046719260" evidence="1">
    <location>
        <begin position="23"/>
        <end position="110"/>
    </location>
</feature>
<organism evidence="2 3">
    <name type="scientific">Shewanella psychropiezotolerans</name>
    <dbReference type="NCBI Taxonomy" id="2593655"/>
    <lineage>
        <taxon>Bacteria</taxon>
        <taxon>Pseudomonadati</taxon>
        <taxon>Pseudomonadota</taxon>
        <taxon>Gammaproteobacteria</taxon>
        <taxon>Alteromonadales</taxon>
        <taxon>Shewanellaceae</taxon>
        <taxon>Shewanella</taxon>
    </lineage>
</organism>
<dbReference type="EMBL" id="CP041614">
    <property type="protein sequence ID" value="QDO85853.1"/>
    <property type="molecule type" value="Genomic_DNA"/>
</dbReference>
<proteinExistence type="predicted"/>
<evidence type="ECO:0000256" key="1">
    <source>
        <dbReference type="SAM" id="SignalP"/>
    </source>
</evidence>
<feature type="signal peptide" evidence="1">
    <location>
        <begin position="1"/>
        <end position="22"/>
    </location>
</feature>
<keyword evidence="3" id="KW-1185">Reference proteome</keyword>
<accession>A0ABX5X3C7</accession>
<keyword evidence="1" id="KW-0732">Signal</keyword>
<sequence>MNQTIKYLIVFALCLLPITASAAGSIASGHITMMLLYDGHTGVLLKHTNLADPDSCGRSDYIILPDTYSHFSEAYSLLLASYMADKKISFTVSGCYQGIPAIQHISSVKG</sequence>
<dbReference type="RefSeq" id="WP_144048165.1">
    <property type="nucleotide sequence ID" value="NZ_CP041614.1"/>
</dbReference>
<dbReference type="Proteomes" id="UP000315947">
    <property type="component" value="Chromosome"/>
</dbReference>
<evidence type="ECO:0000313" key="2">
    <source>
        <dbReference type="EMBL" id="QDO85853.1"/>
    </source>
</evidence>